<reference evidence="2 3" key="1">
    <citation type="journal article" date="2018" name="Mol. Biol. Evol.">
        <title>Broad Genomic Sampling Reveals a Smut Pathogenic Ancestry of the Fungal Clade Ustilaginomycotina.</title>
        <authorList>
            <person name="Kijpornyongpan T."/>
            <person name="Mondo S.J."/>
            <person name="Barry K."/>
            <person name="Sandor L."/>
            <person name="Lee J."/>
            <person name="Lipzen A."/>
            <person name="Pangilinan J."/>
            <person name="LaButti K."/>
            <person name="Hainaut M."/>
            <person name="Henrissat B."/>
            <person name="Grigoriev I.V."/>
            <person name="Spatafora J.W."/>
            <person name="Aime M.C."/>
        </authorList>
    </citation>
    <scope>NUCLEOTIDE SEQUENCE [LARGE SCALE GENOMIC DNA]</scope>
    <source>
        <strain evidence="2 3">MCA 5214</strain>
    </source>
</reference>
<evidence type="ECO:0000256" key="1">
    <source>
        <dbReference type="SAM" id="MobiDB-lite"/>
    </source>
</evidence>
<feature type="compositionally biased region" description="Polar residues" evidence="1">
    <location>
        <begin position="36"/>
        <end position="64"/>
    </location>
</feature>
<keyword evidence="3" id="KW-1185">Reference proteome</keyword>
<organism evidence="2 3">
    <name type="scientific">Jaminaea rosea</name>
    <dbReference type="NCBI Taxonomy" id="1569628"/>
    <lineage>
        <taxon>Eukaryota</taxon>
        <taxon>Fungi</taxon>
        <taxon>Dikarya</taxon>
        <taxon>Basidiomycota</taxon>
        <taxon>Ustilaginomycotina</taxon>
        <taxon>Exobasidiomycetes</taxon>
        <taxon>Microstromatales</taxon>
        <taxon>Microstromatales incertae sedis</taxon>
        <taxon>Jaminaea</taxon>
    </lineage>
</organism>
<evidence type="ECO:0000313" key="2">
    <source>
        <dbReference type="EMBL" id="PWN27356.1"/>
    </source>
</evidence>
<dbReference type="Proteomes" id="UP000245884">
    <property type="component" value="Unassembled WGS sequence"/>
</dbReference>
<dbReference type="RefSeq" id="XP_025361968.1">
    <property type="nucleotide sequence ID" value="XM_025503733.1"/>
</dbReference>
<sequence>MADVDTRPRSTPLQSDFNYPQQRTSSLDDALAGPSNIASYSNNSVAGPSNSVSSDPQDQLTSDFGMSAGGSSLYGGLLNGANSLDLTSSHHDNPLFTSSSSLSAVLPTLPDGLLQLPEVLDEDLSASSRLEFPDIPAMLFEQAPEYEYGRSITRRCDDALL</sequence>
<name>A0A316UPY4_9BASI</name>
<feature type="region of interest" description="Disordered" evidence="1">
    <location>
        <begin position="1"/>
        <end position="66"/>
    </location>
</feature>
<proteinExistence type="predicted"/>
<dbReference type="GeneID" id="37025556"/>
<accession>A0A316UPY4</accession>
<gene>
    <name evidence="2" type="ORF">BDZ90DRAFT_176369</name>
</gene>
<protein>
    <submittedName>
        <fullName evidence="2">Uncharacterized protein</fullName>
    </submittedName>
</protein>
<dbReference type="EMBL" id="KZ819668">
    <property type="protein sequence ID" value="PWN27356.1"/>
    <property type="molecule type" value="Genomic_DNA"/>
</dbReference>
<feature type="compositionally biased region" description="Polar residues" evidence="1">
    <location>
        <begin position="9"/>
        <end position="27"/>
    </location>
</feature>
<dbReference type="AlphaFoldDB" id="A0A316UPY4"/>
<evidence type="ECO:0000313" key="3">
    <source>
        <dbReference type="Proteomes" id="UP000245884"/>
    </source>
</evidence>